<dbReference type="Proteomes" id="UP000236291">
    <property type="component" value="Unassembled WGS sequence"/>
</dbReference>
<reference evidence="2 3" key="2">
    <citation type="journal article" date="2017" name="Front. Plant Sci.">
        <title>Gene Classification and Mining of Molecular Markers Useful in Red Clover (Trifolium pratense) Breeding.</title>
        <authorList>
            <person name="Istvanek J."/>
            <person name="Dluhosova J."/>
            <person name="Dluhos P."/>
            <person name="Patkova L."/>
            <person name="Nedelnik J."/>
            <person name="Repkova J."/>
        </authorList>
    </citation>
    <scope>NUCLEOTIDE SEQUENCE [LARGE SCALE GENOMIC DNA]</scope>
    <source>
        <strain evidence="3">cv. Tatra</strain>
        <tissue evidence="2">Young leaves</tissue>
    </source>
</reference>
<dbReference type="InterPro" id="IPR034628">
    <property type="entry name" value="MEX1/MEX1-like"/>
</dbReference>
<protein>
    <submittedName>
        <fullName evidence="2">Maltose excess protein chloroplastic-like</fullName>
    </submittedName>
</protein>
<feature type="transmembrane region" description="Helical" evidence="1">
    <location>
        <begin position="257"/>
        <end position="275"/>
    </location>
</feature>
<proteinExistence type="predicted"/>
<evidence type="ECO:0000256" key="1">
    <source>
        <dbReference type="SAM" id="Phobius"/>
    </source>
</evidence>
<dbReference type="GO" id="GO:0005363">
    <property type="term" value="F:maltose transmembrane transporter activity"/>
    <property type="evidence" value="ECO:0007669"/>
    <property type="project" value="TreeGrafter"/>
</dbReference>
<feature type="transmembrane region" description="Helical" evidence="1">
    <location>
        <begin position="221"/>
        <end position="245"/>
    </location>
</feature>
<sequence length="440" mass="49622">MAMSCYVSPHLQIQHLSQQHHHQHRINNLLVQQQHQQHKFPTSQNLIFPTQYNRCRLFAFPLRRPNFTLNALHSDPSNPEEVGTNQAYQEWDSLTSKFSGAANLPFLLLQMPQILLNARNLLAGNNTALFAIPWLHESFCQGVEQYYIEAHCYGSQHNWSHEPENMNKLIVGMLTSLLGNLSLLSYFAKKREKEAMVVQTLGVISTYVVIVQLALAESMPLPYFLATSAVVVSGLFLNFMNYFGLLNAGIWRFWEDFITIGGLSVLPQIMWSTFVPYLPNSILPGAISFVIAVLAVTMARTGKLSEKGVKFVGGISGWTATLLFMWMPVSQMWTNFLNPENMKGLSAFSMLLAMLGNGLMLPRALFIRDFMWFTGSTWATIFYGYGNLACLFLLNIISKEFFLAATVGLLSWIGTAFWRDSVVRGYSSPLASLRDLIFGS</sequence>
<dbReference type="EMBL" id="ASHM01012512">
    <property type="protein sequence ID" value="PNX94463.1"/>
    <property type="molecule type" value="Genomic_DNA"/>
</dbReference>
<comment type="caution">
    <text evidence="2">The sequence shown here is derived from an EMBL/GenBank/DDBJ whole genome shotgun (WGS) entry which is preliminary data.</text>
</comment>
<organism evidence="2 3">
    <name type="scientific">Trifolium pratense</name>
    <name type="common">Red clover</name>
    <dbReference type="NCBI Taxonomy" id="57577"/>
    <lineage>
        <taxon>Eukaryota</taxon>
        <taxon>Viridiplantae</taxon>
        <taxon>Streptophyta</taxon>
        <taxon>Embryophyta</taxon>
        <taxon>Tracheophyta</taxon>
        <taxon>Spermatophyta</taxon>
        <taxon>Magnoliopsida</taxon>
        <taxon>eudicotyledons</taxon>
        <taxon>Gunneridae</taxon>
        <taxon>Pentapetalae</taxon>
        <taxon>rosids</taxon>
        <taxon>fabids</taxon>
        <taxon>Fabales</taxon>
        <taxon>Fabaceae</taxon>
        <taxon>Papilionoideae</taxon>
        <taxon>50 kb inversion clade</taxon>
        <taxon>NPAAA clade</taxon>
        <taxon>Hologalegina</taxon>
        <taxon>IRL clade</taxon>
        <taxon>Trifolieae</taxon>
        <taxon>Trifolium</taxon>
    </lineage>
</organism>
<keyword evidence="1" id="KW-0472">Membrane</keyword>
<dbReference type="PANTHER" id="PTHR34809:SF1">
    <property type="entry name" value="MALTOSE EXCESS PROTEIN 1, CHLOROPLASTIC-RELATED"/>
    <property type="match status" value="1"/>
</dbReference>
<evidence type="ECO:0000313" key="3">
    <source>
        <dbReference type="Proteomes" id="UP000236291"/>
    </source>
</evidence>
<accession>A0A2K3MUF6</accession>
<feature type="transmembrane region" description="Helical" evidence="1">
    <location>
        <begin position="401"/>
        <end position="418"/>
    </location>
</feature>
<name>A0A2K3MUF6_TRIPR</name>
<gene>
    <name evidence="2" type="ORF">L195_g017639</name>
</gene>
<dbReference type="PANTHER" id="PTHR34809">
    <property type="entry name" value="MALTOSE EXCESS PROTEIN 1, CHLOROPLASTIC-RELATED"/>
    <property type="match status" value="1"/>
</dbReference>
<evidence type="ECO:0000313" key="2">
    <source>
        <dbReference type="EMBL" id="PNX94463.1"/>
    </source>
</evidence>
<feature type="transmembrane region" description="Helical" evidence="1">
    <location>
        <begin position="195"/>
        <end position="215"/>
    </location>
</feature>
<dbReference type="STRING" id="57577.A0A2K3MUF6"/>
<reference evidence="2 3" key="1">
    <citation type="journal article" date="2014" name="Am. J. Bot.">
        <title>Genome assembly and annotation for red clover (Trifolium pratense; Fabaceae).</title>
        <authorList>
            <person name="Istvanek J."/>
            <person name="Jaros M."/>
            <person name="Krenek A."/>
            <person name="Repkova J."/>
        </authorList>
    </citation>
    <scope>NUCLEOTIDE SEQUENCE [LARGE SCALE GENOMIC DNA]</scope>
    <source>
        <strain evidence="3">cv. Tatra</strain>
        <tissue evidence="2">Young leaves</tissue>
    </source>
</reference>
<dbReference type="GO" id="GO:0009941">
    <property type="term" value="C:chloroplast envelope"/>
    <property type="evidence" value="ECO:0007669"/>
    <property type="project" value="TreeGrafter"/>
</dbReference>
<dbReference type="AlphaFoldDB" id="A0A2K3MUF6"/>
<feature type="transmembrane region" description="Helical" evidence="1">
    <location>
        <begin position="169"/>
        <end position="188"/>
    </location>
</feature>
<keyword evidence="1" id="KW-1133">Transmembrane helix</keyword>
<feature type="transmembrane region" description="Helical" evidence="1">
    <location>
        <begin position="311"/>
        <end position="327"/>
    </location>
</feature>
<keyword evidence="1" id="KW-0812">Transmembrane</keyword>
<feature type="transmembrane region" description="Helical" evidence="1">
    <location>
        <begin position="281"/>
        <end position="299"/>
    </location>
</feature>
<feature type="transmembrane region" description="Helical" evidence="1">
    <location>
        <begin position="347"/>
        <end position="366"/>
    </location>
</feature>
<feature type="transmembrane region" description="Helical" evidence="1">
    <location>
        <begin position="378"/>
        <end position="395"/>
    </location>
</feature>